<accession>A0A226ECV6</accession>
<evidence type="ECO:0000313" key="2">
    <source>
        <dbReference type="EMBL" id="OXA54591.1"/>
    </source>
</evidence>
<feature type="transmembrane region" description="Helical" evidence="1">
    <location>
        <begin position="166"/>
        <end position="189"/>
    </location>
</feature>
<organism evidence="2 3">
    <name type="scientific">Folsomia candida</name>
    <name type="common">Springtail</name>
    <dbReference type="NCBI Taxonomy" id="158441"/>
    <lineage>
        <taxon>Eukaryota</taxon>
        <taxon>Metazoa</taxon>
        <taxon>Ecdysozoa</taxon>
        <taxon>Arthropoda</taxon>
        <taxon>Hexapoda</taxon>
        <taxon>Collembola</taxon>
        <taxon>Entomobryomorpha</taxon>
        <taxon>Isotomoidea</taxon>
        <taxon>Isotomidae</taxon>
        <taxon>Proisotominae</taxon>
        <taxon>Folsomia</taxon>
    </lineage>
</organism>
<gene>
    <name evidence="2" type="ORF">Fcan01_10271</name>
</gene>
<keyword evidence="1" id="KW-0472">Membrane</keyword>
<keyword evidence="1" id="KW-0812">Transmembrane</keyword>
<reference evidence="2 3" key="1">
    <citation type="submission" date="2015-12" db="EMBL/GenBank/DDBJ databases">
        <title>The genome of Folsomia candida.</title>
        <authorList>
            <person name="Faddeeva A."/>
            <person name="Derks M.F."/>
            <person name="Anvar Y."/>
            <person name="Smit S."/>
            <person name="Van Straalen N."/>
            <person name="Roelofs D."/>
        </authorList>
    </citation>
    <scope>NUCLEOTIDE SEQUENCE [LARGE SCALE GENOMIC DNA]</scope>
    <source>
        <strain evidence="2 3">VU population</strain>
        <tissue evidence="2">Whole body</tissue>
    </source>
</reference>
<evidence type="ECO:0000256" key="1">
    <source>
        <dbReference type="SAM" id="Phobius"/>
    </source>
</evidence>
<sequence>MTSQFQVFGIFEAYCNILESSHLFGKCPFTWDKKRGELYLDTLFFGYSFYWVKVIFSMITYFIPGWVVVIRYFCNQTGVTNWEDNIPLNVIGVNVAMLTVVTCLVLVFAPLVIFWNKYGILVQRQTFEVFETLIADCNPVQQGQQVTVKIHSIASSIFRMYRNCPYLAALSCLIFSQEPAYFILLQLGISPLHPLVVLLRAAALVATAAEVGRLIALLAGLILFFINATWRQLHMWGAICDRKIHVGLYFYRQLIALYILRRGPATFMTTVAITIGFALQVSFNYASIVLAGLVPLNAYVSIPYVAFASGVTMAVIVYFLAEVNSICKTRLDLMKRKCAMKNIKNRRKELLKKIRAMPILAFHVSLCNTTSPITRHFKMTYLDKVLDSTASLVMGFPI</sequence>
<dbReference type="EMBL" id="LNIX01000005">
    <property type="protein sequence ID" value="OXA54591.1"/>
    <property type="molecule type" value="Genomic_DNA"/>
</dbReference>
<feature type="transmembrane region" description="Helical" evidence="1">
    <location>
        <begin position="91"/>
        <end position="115"/>
    </location>
</feature>
<dbReference type="Proteomes" id="UP000198287">
    <property type="component" value="Unassembled WGS sequence"/>
</dbReference>
<protein>
    <submittedName>
        <fullName evidence="2">Uncharacterized protein</fullName>
    </submittedName>
</protein>
<feature type="transmembrane region" description="Helical" evidence="1">
    <location>
        <begin position="43"/>
        <end position="63"/>
    </location>
</feature>
<keyword evidence="1" id="KW-1133">Transmembrane helix</keyword>
<evidence type="ECO:0000313" key="3">
    <source>
        <dbReference type="Proteomes" id="UP000198287"/>
    </source>
</evidence>
<keyword evidence="3" id="KW-1185">Reference proteome</keyword>
<feature type="transmembrane region" description="Helical" evidence="1">
    <location>
        <begin position="302"/>
        <end position="321"/>
    </location>
</feature>
<name>A0A226ECV6_FOLCA</name>
<feature type="transmembrane region" description="Helical" evidence="1">
    <location>
        <begin position="201"/>
        <end position="226"/>
    </location>
</feature>
<dbReference type="AlphaFoldDB" id="A0A226ECV6"/>
<feature type="transmembrane region" description="Helical" evidence="1">
    <location>
        <begin position="271"/>
        <end position="296"/>
    </location>
</feature>
<proteinExistence type="predicted"/>
<comment type="caution">
    <text evidence="2">The sequence shown here is derived from an EMBL/GenBank/DDBJ whole genome shotgun (WGS) entry which is preliminary data.</text>
</comment>